<dbReference type="CDD" id="cd00085">
    <property type="entry name" value="HNHc"/>
    <property type="match status" value="1"/>
</dbReference>
<dbReference type="GO" id="GO:0004519">
    <property type="term" value="F:endonuclease activity"/>
    <property type="evidence" value="ECO:0007669"/>
    <property type="project" value="UniProtKB-KW"/>
</dbReference>
<name>A0ABY3RRQ6_9MICO</name>
<gene>
    <name evidence="6" type="ORF">K8F61_18625</name>
</gene>
<dbReference type="InterPro" id="IPR002711">
    <property type="entry name" value="HNH"/>
</dbReference>
<evidence type="ECO:0000313" key="7">
    <source>
        <dbReference type="Proteomes" id="UP001199642"/>
    </source>
</evidence>
<evidence type="ECO:0000256" key="1">
    <source>
        <dbReference type="ARBA" id="ARBA00022722"/>
    </source>
</evidence>
<keyword evidence="6" id="KW-0255">Endonuclease</keyword>
<dbReference type="EMBL" id="CP082781">
    <property type="protein sequence ID" value="UGS26601.1"/>
    <property type="molecule type" value="Genomic_DNA"/>
</dbReference>
<accession>A0ABY3RRQ6</accession>
<dbReference type="Gene3D" id="1.10.30.50">
    <property type="match status" value="1"/>
</dbReference>
<evidence type="ECO:0000313" key="6">
    <source>
        <dbReference type="EMBL" id="UGS26601.1"/>
    </source>
</evidence>
<feature type="domain" description="HNH nuclease" evidence="5">
    <location>
        <begin position="13"/>
        <end position="73"/>
    </location>
</feature>
<evidence type="ECO:0000256" key="3">
    <source>
        <dbReference type="ARBA" id="ARBA00038412"/>
    </source>
</evidence>
<keyword evidence="7" id="KW-1185">Reference proteome</keyword>
<dbReference type="Proteomes" id="UP001199642">
    <property type="component" value="Chromosome"/>
</dbReference>
<comment type="similarity">
    <text evidence="3">Belongs to the HNH nuclease family.</text>
</comment>
<reference evidence="6 7" key="1">
    <citation type="submission" date="2023-01" db="EMBL/GenBank/DDBJ databases">
        <title>Characterization of estradiol degrading bacteria Microbacterium sp. MZT7 and reveal degrading genes through genome analysis.</title>
        <authorList>
            <person name="Hao P."/>
            <person name="Gao Y."/>
        </authorList>
    </citation>
    <scope>NUCLEOTIDE SEQUENCE [LARGE SCALE GENOMIC DNA]</scope>
    <source>
        <strain evidence="6 7">MZT7</strain>
    </source>
</reference>
<dbReference type="RefSeq" id="WP_418888058.1">
    <property type="nucleotide sequence ID" value="NZ_CP082781.1"/>
</dbReference>
<dbReference type="SMART" id="SM00507">
    <property type="entry name" value="HNHc"/>
    <property type="match status" value="1"/>
</dbReference>
<evidence type="ECO:0000256" key="2">
    <source>
        <dbReference type="ARBA" id="ARBA00022801"/>
    </source>
</evidence>
<sequence length="91" mass="10263">MSQHSSRGSAWNKTRKRILDRDGWICTACGKDVVGDDATVDHIVAKAVWIREGRPGNPDSDDNLVSLCRSCNSRKQDGTLPRINWTNPRWI</sequence>
<keyword evidence="2" id="KW-0378">Hydrolase</keyword>
<keyword evidence="1" id="KW-0540">Nuclease</keyword>
<evidence type="ECO:0000259" key="5">
    <source>
        <dbReference type="SMART" id="SM00507"/>
    </source>
</evidence>
<evidence type="ECO:0000256" key="4">
    <source>
        <dbReference type="ARBA" id="ARBA00040194"/>
    </source>
</evidence>
<proteinExistence type="inferred from homology"/>
<dbReference type="InterPro" id="IPR003615">
    <property type="entry name" value="HNH_nuc"/>
</dbReference>
<dbReference type="Pfam" id="PF01844">
    <property type="entry name" value="HNH"/>
    <property type="match status" value="1"/>
</dbReference>
<organism evidence="6 7">
    <name type="scientific">Microbacterium resistens</name>
    <dbReference type="NCBI Taxonomy" id="156977"/>
    <lineage>
        <taxon>Bacteria</taxon>
        <taxon>Bacillati</taxon>
        <taxon>Actinomycetota</taxon>
        <taxon>Actinomycetes</taxon>
        <taxon>Micrococcales</taxon>
        <taxon>Microbacteriaceae</taxon>
        <taxon>Microbacterium</taxon>
    </lineage>
</organism>
<dbReference type="PANTHER" id="PTHR41286:SF1">
    <property type="entry name" value="HNH NUCLEASE YAJD-RELATED"/>
    <property type="match status" value="1"/>
</dbReference>
<dbReference type="PANTHER" id="PTHR41286">
    <property type="entry name" value="HNH NUCLEASE YAJD-RELATED"/>
    <property type="match status" value="1"/>
</dbReference>
<protein>
    <recommendedName>
        <fullName evidence="4">Putative HNH nuclease YajD</fullName>
    </recommendedName>
</protein>